<dbReference type="InterPro" id="IPR006311">
    <property type="entry name" value="TAT_signal"/>
</dbReference>
<dbReference type="Proteomes" id="UP000281112">
    <property type="component" value="Unassembled WGS sequence"/>
</dbReference>
<dbReference type="InterPro" id="IPR011707">
    <property type="entry name" value="Cu-oxidase-like_N"/>
</dbReference>
<dbReference type="RefSeq" id="WP_124938769.1">
    <property type="nucleotide sequence ID" value="NZ_RJVQ01000012.1"/>
</dbReference>
<dbReference type="OrthoDB" id="9757546at2"/>
<dbReference type="PANTHER" id="PTHR11709">
    <property type="entry name" value="MULTI-COPPER OXIDASE"/>
    <property type="match status" value="1"/>
</dbReference>
<dbReference type="Pfam" id="PF07731">
    <property type="entry name" value="Cu-oxidase_2"/>
    <property type="match status" value="1"/>
</dbReference>
<dbReference type="CDD" id="cd13906">
    <property type="entry name" value="CuRO_3_CumA_like"/>
    <property type="match status" value="1"/>
</dbReference>
<gene>
    <name evidence="5" type="ORF">EES38_18910</name>
</gene>
<dbReference type="InterPro" id="IPR011706">
    <property type="entry name" value="Cu-oxidase_C"/>
</dbReference>
<reference evidence="5 6" key="1">
    <citation type="submission" date="2018-11" db="EMBL/GenBank/DDBJ databases">
        <title>Vibrio LJC006 sp. nov., isolated from seawater during the bloom of the enteromorpha.</title>
        <authorList>
            <person name="Liang J."/>
        </authorList>
    </citation>
    <scope>NUCLEOTIDE SEQUENCE [LARGE SCALE GENOMIC DNA]</scope>
    <source>
        <strain evidence="5 6">LJC006</strain>
    </source>
</reference>
<evidence type="ECO:0000259" key="3">
    <source>
        <dbReference type="Pfam" id="PF07731"/>
    </source>
</evidence>
<dbReference type="PROSITE" id="PS00080">
    <property type="entry name" value="MULTICOPPER_OXIDASE2"/>
    <property type="match status" value="1"/>
</dbReference>
<dbReference type="GO" id="GO:0016491">
    <property type="term" value="F:oxidoreductase activity"/>
    <property type="evidence" value="ECO:0007669"/>
    <property type="project" value="UniProtKB-KW"/>
</dbReference>
<dbReference type="InterPro" id="IPR002355">
    <property type="entry name" value="Cu_oxidase_Cu_BS"/>
</dbReference>
<evidence type="ECO:0000313" key="5">
    <source>
        <dbReference type="EMBL" id="RQW61413.1"/>
    </source>
</evidence>
<protein>
    <submittedName>
        <fullName evidence="5">Multicopper oxidase family protein</fullName>
    </submittedName>
</protein>
<dbReference type="InterPro" id="IPR008972">
    <property type="entry name" value="Cupredoxin"/>
</dbReference>
<sequence length="464" mass="51850">MALTRRQFIQYGSALGAAALLPGCSLSHTPTDNDPYVYRISAEKGIAELIPGKKTPILGFDGLIPAPQIRCKQGQPVTIHFTNKLDEPTTIHWHGLRIPIEMDGVPFLSQKPILPGETFTYRFTPPDAGTFWYHPHMNSVKQLGMGLVGLIIVDEAENVHFGQDVSVMLKHWHLDQSGSWKSLMIPRYSARMGTPGEWGTVNGQHNPTMVILPKTLTRVRIANVDNTITYPVTVKGTDAWVIAIDGNPIAEPVLLSQHKLGPGMRLDIAFVSPSLGSQIELQYLKGKYPFPLCRFDIKGQHPEEVVPEQHYIPSLPLNPIPTPDLENAYLIDFVFEWEGALTPLNQDGKAVSQFWLMNKRAWEGMSMDSIPEPLAKLELGKTYIFSMKNVTQYHHPIHLHGHTFLVLELDGIKLDSPFHTDTVLLGKNGSAKVAFVANNPGRWMYHCHVIEHMKTGLMGYIQVT</sequence>
<keyword evidence="6" id="KW-1185">Reference proteome</keyword>
<keyword evidence="2" id="KW-0560">Oxidoreductase</keyword>
<comment type="caution">
    <text evidence="5">The sequence shown here is derived from an EMBL/GenBank/DDBJ whole genome shotgun (WGS) entry which is preliminary data.</text>
</comment>
<dbReference type="GO" id="GO:0030288">
    <property type="term" value="C:outer membrane-bounded periplasmic space"/>
    <property type="evidence" value="ECO:0007669"/>
    <property type="project" value="TreeGrafter"/>
</dbReference>
<organism evidence="5 6">
    <name type="scientific">Vibrio viridaestus</name>
    <dbReference type="NCBI Taxonomy" id="2487322"/>
    <lineage>
        <taxon>Bacteria</taxon>
        <taxon>Pseudomonadati</taxon>
        <taxon>Pseudomonadota</taxon>
        <taxon>Gammaproteobacteria</taxon>
        <taxon>Vibrionales</taxon>
        <taxon>Vibrionaceae</taxon>
        <taxon>Vibrio</taxon>
    </lineage>
</organism>
<dbReference type="EMBL" id="RJVQ01000012">
    <property type="protein sequence ID" value="RQW61413.1"/>
    <property type="molecule type" value="Genomic_DNA"/>
</dbReference>
<dbReference type="AlphaFoldDB" id="A0A3N9TCL8"/>
<dbReference type="Pfam" id="PF07732">
    <property type="entry name" value="Cu-oxidase_3"/>
    <property type="match status" value="1"/>
</dbReference>
<evidence type="ECO:0000259" key="4">
    <source>
        <dbReference type="Pfam" id="PF07732"/>
    </source>
</evidence>
<feature type="domain" description="Plastocyanin-like" evidence="3">
    <location>
        <begin position="357"/>
        <end position="463"/>
    </location>
</feature>
<evidence type="ECO:0000256" key="1">
    <source>
        <dbReference type="ARBA" id="ARBA00022723"/>
    </source>
</evidence>
<evidence type="ECO:0000256" key="2">
    <source>
        <dbReference type="ARBA" id="ARBA00023002"/>
    </source>
</evidence>
<feature type="domain" description="Plastocyanin-like" evidence="4">
    <location>
        <begin position="51"/>
        <end position="156"/>
    </location>
</feature>
<dbReference type="PROSITE" id="PS51318">
    <property type="entry name" value="TAT"/>
    <property type="match status" value="1"/>
</dbReference>
<dbReference type="CDD" id="cd13861">
    <property type="entry name" value="CuRO_1_CumA_like"/>
    <property type="match status" value="1"/>
</dbReference>
<dbReference type="Gene3D" id="2.60.40.420">
    <property type="entry name" value="Cupredoxins - blue copper proteins"/>
    <property type="match status" value="3"/>
</dbReference>
<dbReference type="InterPro" id="IPR045087">
    <property type="entry name" value="Cu-oxidase_fam"/>
</dbReference>
<dbReference type="GO" id="GO:0005507">
    <property type="term" value="F:copper ion binding"/>
    <property type="evidence" value="ECO:0007669"/>
    <property type="project" value="InterPro"/>
</dbReference>
<proteinExistence type="predicted"/>
<evidence type="ECO:0000313" key="6">
    <source>
        <dbReference type="Proteomes" id="UP000281112"/>
    </source>
</evidence>
<keyword evidence="1" id="KW-0479">Metal-binding</keyword>
<name>A0A3N9TCL8_9VIBR</name>
<dbReference type="PANTHER" id="PTHR11709:SF2">
    <property type="entry name" value="MULTICOPPER OXIDASE LPR1"/>
    <property type="match status" value="1"/>
</dbReference>
<dbReference type="SUPFAM" id="SSF49503">
    <property type="entry name" value="Cupredoxins"/>
    <property type="match status" value="3"/>
</dbReference>
<accession>A0A3N9TCL8</accession>